<accession>A0A0F7EE84</accession>
<dbReference type="EMBL" id="CP011074">
    <property type="protein sequence ID" value="AKF92672.1"/>
    <property type="molecule type" value="Genomic_DNA"/>
</dbReference>
<organism evidence="2">
    <name type="scientific">Brevibacillus laterosporus</name>
    <name type="common">Bacillus laterosporus</name>
    <dbReference type="NCBI Taxonomy" id="1465"/>
    <lineage>
        <taxon>Bacteria</taxon>
        <taxon>Bacillati</taxon>
        <taxon>Bacillota</taxon>
        <taxon>Bacilli</taxon>
        <taxon>Bacillales</taxon>
        <taxon>Paenibacillaceae</taxon>
        <taxon>Brevibacillus</taxon>
    </lineage>
</organism>
<feature type="transmembrane region" description="Helical" evidence="1">
    <location>
        <begin position="32"/>
        <end position="50"/>
    </location>
</feature>
<name>A0A0F7EE84_BRELA</name>
<feature type="transmembrane region" description="Helical" evidence="1">
    <location>
        <begin position="197"/>
        <end position="215"/>
    </location>
</feature>
<sequence length="221" mass="25148">MDILLYLVFGVLDQMAVMIIAFKMFRFPVLSYIRDFLLIASVLSLISYFNRFILDIPQYDTGIQYIALVIFFRRLLEFRLYEATLVTAAGCIAFTGIQFIALSLLLKTSLVSLNDLGQFTELGTFIIQFVADALVVLVAWLLKVLNLGYSFISQPPHSMTYKPEMNKLSFLLILAVGLSVFALTTVLYVLIMSQANTFIILGYVLIPLAILLWLLRKRDYL</sequence>
<protein>
    <submittedName>
        <fullName evidence="2">Uncharacterized protein</fullName>
    </submittedName>
</protein>
<feature type="transmembrane region" description="Helical" evidence="1">
    <location>
        <begin position="170"/>
        <end position="191"/>
    </location>
</feature>
<evidence type="ECO:0000313" key="2">
    <source>
        <dbReference type="EMBL" id="AKF92672.1"/>
    </source>
</evidence>
<dbReference type="RefSeq" id="WP_031411292.1">
    <property type="nucleotide sequence ID" value="NZ_CP011074.1"/>
</dbReference>
<gene>
    <name evidence="2" type="ORF">EX87_02500</name>
</gene>
<proteinExistence type="predicted"/>
<keyword evidence="1" id="KW-0472">Membrane</keyword>
<reference evidence="2" key="1">
    <citation type="submission" date="2015-03" db="EMBL/GenBank/DDBJ databases">
        <title>MIGS Cultured Bacterial/Archaeal sample from Brevibacillus laterosporus.</title>
        <authorList>
            <person name="Zeng D."/>
            <person name="Zhu L."/>
            <person name="Dong G."/>
            <person name="Ye W."/>
            <person name="Ren D."/>
            <person name="Wu L."/>
            <person name="Xu J."/>
            <person name="Li G."/>
            <person name="Guo L."/>
        </authorList>
    </citation>
    <scope>NUCLEOTIDE SEQUENCE</scope>
    <source>
        <strain evidence="2">B9</strain>
    </source>
</reference>
<feature type="transmembrane region" description="Helical" evidence="1">
    <location>
        <begin position="125"/>
        <end position="149"/>
    </location>
</feature>
<keyword evidence="1" id="KW-0812">Transmembrane</keyword>
<evidence type="ECO:0000256" key="1">
    <source>
        <dbReference type="SAM" id="Phobius"/>
    </source>
</evidence>
<feature type="transmembrane region" description="Helical" evidence="1">
    <location>
        <begin position="6"/>
        <end position="25"/>
    </location>
</feature>
<keyword evidence="1" id="KW-1133">Transmembrane helix</keyword>
<dbReference type="AlphaFoldDB" id="A0A0F7EE84"/>
<feature type="transmembrane region" description="Helical" evidence="1">
    <location>
        <begin position="83"/>
        <end position="105"/>
    </location>
</feature>